<dbReference type="InterPro" id="IPR036322">
    <property type="entry name" value="WD40_repeat_dom_sf"/>
</dbReference>
<evidence type="ECO:0000313" key="9">
    <source>
        <dbReference type="EMBL" id="KAK5052052.1"/>
    </source>
</evidence>
<dbReference type="GO" id="GO:0005737">
    <property type="term" value="C:cytoplasm"/>
    <property type="evidence" value="ECO:0007669"/>
    <property type="project" value="UniProtKB-SubCell"/>
</dbReference>
<dbReference type="GO" id="GO:0043130">
    <property type="term" value="F:ubiquitin binding"/>
    <property type="evidence" value="ECO:0007669"/>
    <property type="project" value="TreeGrafter"/>
</dbReference>
<sequence>MSTETGPGPTFKLSAVLAGHNGDVRAVLLPDPSFAITASRDGSTRVWKATSTSPPIYDATESSHGAQYKTCLAYVPPSKEFADGLILSSGQDALIEARQPSLTSNVNADAIMVGHTNQVCSLDVCPAANYFVSGSWDNTAKIWEVGRWEAAVELQGHTAAVWAVLAYSRDTVVTGCADRAIRVFDYRGKMLRSWDGQNVVRALVKLADNHSSGAQLAAATNDGVIRLWTLEGVLVGELVGHESFIYSLAVLPSGEIISSGEDRSVRVWQDGKCAQVITIPAISAWSVSVGQNGDIIVGSSDKLARIFSRIPERQADAEALASFDEAVAASSIPQQQMGDINMTDLPSPDFLQQKSGTKEGQSQIIKETDGSAMLYQWSMSQQQWIKIGQVVDSAGSSGNKASHNGKEYDYVFDVDIEEGKPPLKLPYNVTQNPYDAATKFLQDNELPTSYLEEVANFIIKNSQGATLGPSQQQPQPVGADPWGTEQRYRPGEPPISSYQPPSRAPQAPVRKALPQTEYLSIIMGKPAAAFGQIVKRHNDYQDLVGKLTDDEFQSLSKVSQQLEKHNFQAKPSLPDSITLNTAVKALFKIVTEWQPPSNRLAGLDLLRFIAAAAADFPYVEVEDQDILYSVLESGIFDPGFVTSNNKPAMVAVRFISNILYGSPAGRKLVRDYFEKTVEHIRLLKSIAAYDQPVAIALSTLYMNLSVLITTDKAIGADAKASFGLSLVEETTEFLKGFPAVDHSAGANPSGQSTEPAYRTLMALGNIIVSLANSELTSAAKDILDVPGVLNQLKEKKYLEEPRFNSLTMQLIEALRSG</sequence>
<dbReference type="SMART" id="SM00320">
    <property type="entry name" value="WD40"/>
    <property type="match status" value="6"/>
</dbReference>
<dbReference type="Proteomes" id="UP001358417">
    <property type="component" value="Unassembled WGS sequence"/>
</dbReference>
<evidence type="ECO:0000256" key="1">
    <source>
        <dbReference type="ARBA" id="ARBA00004496"/>
    </source>
</evidence>
<dbReference type="RefSeq" id="XP_064706066.1">
    <property type="nucleotide sequence ID" value="XM_064846456.1"/>
</dbReference>
<dbReference type="PROSITE" id="PS50082">
    <property type="entry name" value="WD_REPEATS_2"/>
    <property type="match status" value="3"/>
</dbReference>
<dbReference type="SUPFAM" id="SSF50978">
    <property type="entry name" value="WD40 repeat-like"/>
    <property type="match status" value="1"/>
</dbReference>
<feature type="region of interest" description="Disordered" evidence="6">
    <location>
        <begin position="465"/>
        <end position="507"/>
    </location>
</feature>
<dbReference type="GO" id="GO:0043161">
    <property type="term" value="P:proteasome-mediated ubiquitin-dependent protein catabolic process"/>
    <property type="evidence" value="ECO:0007669"/>
    <property type="project" value="TreeGrafter"/>
</dbReference>
<dbReference type="PROSITE" id="PS51396">
    <property type="entry name" value="PUL"/>
    <property type="match status" value="1"/>
</dbReference>
<keyword evidence="4" id="KW-0677">Repeat</keyword>
<dbReference type="GeneID" id="89971055"/>
<dbReference type="Pfam" id="PF08324">
    <property type="entry name" value="PUL"/>
    <property type="match status" value="1"/>
</dbReference>
<protein>
    <recommendedName>
        <fullName evidence="11">PFU domain-containing protein</fullName>
    </recommendedName>
</protein>
<dbReference type="InterPro" id="IPR001680">
    <property type="entry name" value="WD40_rpt"/>
</dbReference>
<dbReference type="Gene3D" id="3.10.20.870">
    <property type="entry name" value="PFU (PLAA family ubiquitin binding), C-terminal domain"/>
    <property type="match status" value="1"/>
</dbReference>
<dbReference type="Pfam" id="PF00400">
    <property type="entry name" value="WD40"/>
    <property type="match status" value="4"/>
</dbReference>
<reference evidence="9 10" key="1">
    <citation type="submission" date="2023-08" db="EMBL/GenBank/DDBJ databases">
        <title>Black Yeasts Isolated from many extreme environments.</title>
        <authorList>
            <person name="Coleine C."/>
            <person name="Stajich J.E."/>
            <person name="Selbmann L."/>
        </authorList>
    </citation>
    <scope>NUCLEOTIDE SEQUENCE [LARGE SCALE GENOMIC DNA]</scope>
    <source>
        <strain evidence="9 10">CCFEE 5792</strain>
    </source>
</reference>
<feature type="repeat" description="WD" evidence="5">
    <location>
        <begin position="238"/>
        <end position="269"/>
    </location>
</feature>
<dbReference type="PROSITE" id="PS50294">
    <property type="entry name" value="WD_REPEATS_REGION"/>
    <property type="match status" value="2"/>
</dbReference>
<dbReference type="EMBL" id="JAVRRD010000014">
    <property type="protein sequence ID" value="KAK5052052.1"/>
    <property type="molecule type" value="Genomic_DNA"/>
</dbReference>
<dbReference type="InterPro" id="IPR013535">
    <property type="entry name" value="PUL_dom"/>
</dbReference>
<organism evidence="9 10">
    <name type="scientific">Exophiala bonariae</name>
    <dbReference type="NCBI Taxonomy" id="1690606"/>
    <lineage>
        <taxon>Eukaryota</taxon>
        <taxon>Fungi</taxon>
        <taxon>Dikarya</taxon>
        <taxon>Ascomycota</taxon>
        <taxon>Pezizomycotina</taxon>
        <taxon>Eurotiomycetes</taxon>
        <taxon>Chaetothyriomycetidae</taxon>
        <taxon>Chaetothyriales</taxon>
        <taxon>Herpotrichiellaceae</taxon>
        <taxon>Exophiala</taxon>
    </lineage>
</organism>
<evidence type="ECO:0000256" key="5">
    <source>
        <dbReference type="PROSITE-ProRule" id="PRU00221"/>
    </source>
</evidence>
<feature type="repeat" description="WD" evidence="5">
    <location>
        <begin position="17"/>
        <end position="51"/>
    </location>
</feature>
<dbReference type="InterPro" id="IPR011989">
    <property type="entry name" value="ARM-like"/>
</dbReference>
<dbReference type="Pfam" id="PF09070">
    <property type="entry name" value="PFU"/>
    <property type="match status" value="1"/>
</dbReference>
<keyword evidence="3 5" id="KW-0853">WD repeat</keyword>
<feature type="compositionally biased region" description="Polar residues" evidence="6">
    <location>
        <begin position="465"/>
        <end position="475"/>
    </location>
</feature>
<evidence type="ECO:0000313" key="10">
    <source>
        <dbReference type="Proteomes" id="UP001358417"/>
    </source>
</evidence>
<accession>A0AAV9NBN3</accession>
<dbReference type="InterPro" id="IPR015943">
    <property type="entry name" value="WD40/YVTN_repeat-like_dom_sf"/>
</dbReference>
<dbReference type="GO" id="GO:0010992">
    <property type="term" value="P:ubiquitin recycling"/>
    <property type="evidence" value="ECO:0007669"/>
    <property type="project" value="TreeGrafter"/>
</dbReference>
<evidence type="ECO:0000256" key="4">
    <source>
        <dbReference type="ARBA" id="ARBA00022737"/>
    </source>
</evidence>
<dbReference type="PANTHER" id="PTHR19849:SF0">
    <property type="entry name" value="PHOSPHOLIPASE A-2-ACTIVATING PROTEIN"/>
    <property type="match status" value="1"/>
</dbReference>
<proteinExistence type="predicted"/>
<comment type="subcellular location">
    <subcellularLocation>
        <location evidence="1">Cytoplasm</location>
    </subcellularLocation>
</comment>
<evidence type="ECO:0000256" key="2">
    <source>
        <dbReference type="ARBA" id="ARBA00022490"/>
    </source>
</evidence>
<keyword evidence="2" id="KW-0963">Cytoplasm</keyword>
<name>A0AAV9NBN3_9EURO</name>
<evidence type="ECO:0000259" key="8">
    <source>
        <dbReference type="PROSITE" id="PS51396"/>
    </source>
</evidence>
<feature type="domain" description="PFU" evidence="7">
    <location>
        <begin position="376"/>
        <end position="472"/>
    </location>
</feature>
<feature type="repeat" description="WD" evidence="5">
    <location>
        <begin position="112"/>
        <end position="145"/>
    </location>
</feature>
<dbReference type="AlphaFoldDB" id="A0AAV9NBN3"/>
<dbReference type="PANTHER" id="PTHR19849">
    <property type="entry name" value="PHOSPHOLIPASE A-2-ACTIVATING PROTEIN"/>
    <property type="match status" value="1"/>
</dbReference>
<evidence type="ECO:0000256" key="6">
    <source>
        <dbReference type="SAM" id="MobiDB-lite"/>
    </source>
</evidence>
<dbReference type="GO" id="GO:0005634">
    <property type="term" value="C:nucleus"/>
    <property type="evidence" value="ECO:0007669"/>
    <property type="project" value="TreeGrafter"/>
</dbReference>
<dbReference type="PROSITE" id="PS51394">
    <property type="entry name" value="PFU"/>
    <property type="match status" value="1"/>
</dbReference>
<dbReference type="CDD" id="cd00200">
    <property type="entry name" value="WD40"/>
    <property type="match status" value="1"/>
</dbReference>
<dbReference type="Gene3D" id="2.130.10.10">
    <property type="entry name" value="YVTN repeat-like/Quinoprotein amine dehydrogenase"/>
    <property type="match status" value="1"/>
</dbReference>
<dbReference type="Gene3D" id="1.25.10.10">
    <property type="entry name" value="Leucine-rich Repeat Variant"/>
    <property type="match status" value="1"/>
</dbReference>
<evidence type="ECO:0000256" key="3">
    <source>
        <dbReference type="ARBA" id="ARBA00022574"/>
    </source>
</evidence>
<dbReference type="InterPro" id="IPR015155">
    <property type="entry name" value="PFU"/>
</dbReference>
<keyword evidence="10" id="KW-1185">Reference proteome</keyword>
<evidence type="ECO:0008006" key="11">
    <source>
        <dbReference type="Google" id="ProtNLM"/>
    </source>
</evidence>
<feature type="domain" description="PUL" evidence="8">
    <location>
        <begin position="511"/>
        <end position="813"/>
    </location>
</feature>
<comment type="caution">
    <text evidence="9">The sequence shown here is derived from an EMBL/GenBank/DDBJ whole genome shotgun (WGS) entry which is preliminary data.</text>
</comment>
<dbReference type="InterPro" id="IPR038122">
    <property type="entry name" value="PFU_sf"/>
</dbReference>
<gene>
    <name evidence="9" type="ORF">LTR84_002856</name>
</gene>
<evidence type="ECO:0000259" key="7">
    <source>
        <dbReference type="PROSITE" id="PS51394"/>
    </source>
</evidence>